<evidence type="ECO:0000256" key="2">
    <source>
        <dbReference type="SAM" id="Phobius"/>
    </source>
</evidence>
<keyword evidence="4" id="KW-1185">Reference proteome</keyword>
<dbReference type="GeneID" id="68105318"/>
<accession>A0AA88KHR4</accession>
<evidence type="ECO:0000313" key="3">
    <source>
        <dbReference type="EMBL" id="KAG2373132.1"/>
    </source>
</evidence>
<protein>
    <submittedName>
        <fullName evidence="3">Uncharacterized protein</fullName>
    </submittedName>
</protein>
<feature type="transmembrane region" description="Helical" evidence="2">
    <location>
        <begin position="129"/>
        <end position="149"/>
    </location>
</feature>
<dbReference type="EMBL" id="PYSW02000060">
    <property type="protein sequence ID" value="KAG2373132.1"/>
    <property type="molecule type" value="Genomic_DNA"/>
</dbReference>
<feature type="compositionally biased region" description="Low complexity" evidence="1">
    <location>
        <begin position="67"/>
        <end position="93"/>
    </location>
</feature>
<gene>
    <name evidence="3" type="ORF">C9374_012864</name>
</gene>
<name>A0AA88KHR4_NAELO</name>
<keyword evidence="2" id="KW-0812">Transmembrane</keyword>
<dbReference type="RefSeq" id="XP_044542306.1">
    <property type="nucleotide sequence ID" value="XM_044688677.1"/>
</dbReference>
<comment type="caution">
    <text evidence="3">The sequence shown here is derived from an EMBL/GenBank/DDBJ whole genome shotgun (WGS) entry which is preliminary data.</text>
</comment>
<dbReference type="Proteomes" id="UP000816034">
    <property type="component" value="Unassembled WGS sequence"/>
</dbReference>
<evidence type="ECO:0000256" key="1">
    <source>
        <dbReference type="SAM" id="MobiDB-lite"/>
    </source>
</evidence>
<feature type="compositionally biased region" description="Polar residues" evidence="1">
    <location>
        <begin position="41"/>
        <end position="66"/>
    </location>
</feature>
<evidence type="ECO:0000313" key="4">
    <source>
        <dbReference type="Proteomes" id="UP000816034"/>
    </source>
</evidence>
<sequence>MFQFIGRRALSVSQTTLSSLNRSASSSLALRTIGNTSLRSYSASTSVDQQQSKAPTSEQTSSVSPQANSSETTPNTTTNAINTTTTTVENPSEAKPPRYNLGSGKSYNGIPIHTPPNQFSKRSGFFSTLFRYTIYFFLFFWIFSGYPIHTVSSFIYRLMHGEPEEEKDDQ</sequence>
<keyword evidence="2" id="KW-0472">Membrane</keyword>
<keyword evidence="2" id="KW-1133">Transmembrane helix</keyword>
<proteinExistence type="predicted"/>
<feature type="region of interest" description="Disordered" evidence="1">
    <location>
        <begin position="41"/>
        <end position="102"/>
    </location>
</feature>
<reference evidence="3 4" key="1">
    <citation type="journal article" date="2018" name="BMC Genomics">
        <title>The genome of Naegleria lovaniensis, the basis for a comparative approach to unravel pathogenicity factors of the human pathogenic amoeba N. fowleri.</title>
        <authorList>
            <person name="Liechti N."/>
            <person name="Schurch N."/>
            <person name="Bruggmann R."/>
            <person name="Wittwer M."/>
        </authorList>
    </citation>
    <scope>NUCLEOTIDE SEQUENCE [LARGE SCALE GENOMIC DNA]</scope>
    <source>
        <strain evidence="3 4">ATCC 30569</strain>
    </source>
</reference>
<dbReference type="AlphaFoldDB" id="A0AA88KHR4"/>
<organism evidence="3 4">
    <name type="scientific">Naegleria lovaniensis</name>
    <name type="common">Amoeba</name>
    <dbReference type="NCBI Taxonomy" id="51637"/>
    <lineage>
        <taxon>Eukaryota</taxon>
        <taxon>Discoba</taxon>
        <taxon>Heterolobosea</taxon>
        <taxon>Tetramitia</taxon>
        <taxon>Eutetramitia</taxon>
        <taxon>Vahlkampfiidae</taxon>
        <taxon>Naegleria</taxon>
    </lineage>
</organism>